<comment type="caution">
    <text evidence="2">The sequence shown here is derived from an EMBL/GenBank/DDBJ whole genome shotgun (WGS) entry which is preliminary data.</text>
</comment>
<reference evidence="2 3" key="1">
    <citation type="submission" date="2020-08" db="EMBL/GenBank/DDBJ databases">
        <authorList>
            <person name="Koutsovoulos G."/>
            <person name="Danchin GJ E."/>
        </authorList>
    </citation>
    <scope>NUCLEOTIDE SEQUENCE [LARGE SCALE GENOMIC DNA]</scope>
</reference>
<dbReference type="Proteomes" id="UP000580250">
    <property type="component" value="Unassembled WGS sequence"/>
</dbReference>
<evidence type="ECO:0000313" key="3">
    <source>
        <dbReference type="Proteomes" id="UP000580250"/>
    </source>
</evidence>
<sequence length="42" mass="4768">MNKLFPECLLIILVFSEAVIFPESVYLPESPLNTSARMIGRK</sequence>
<dbReference type="AlphaFoldDB" id="A0A6V7UXX1"/>
<keyword evidence="1" id="KW-0732">Signal</keyword>
<dbReference type="EMBL" id="CAJEWN010000119">
    <property type="protein sequence ID" value="CAD2166671.1"/>
    <property type="molecule type" value="Genomic_DNA"/>
</dbReference>
<name>A0A6V7UXX1_MELEN</name>
<accession>A0A6V7UXX1</accession>
<gene>
    <name evidence="2" type="ORF">MENT_LOCUS18017</name>
</gene>
<feature type="chain" id="PRO_5027602627" evidence="1">
    <location>
        <begin position="19"/>
        <end position="42"/>
    </location>
</feature>
<proteinExistence type="predicted"/>
<protein>
    <submittedName>
        <fullName evidence="2">Uncharacterized protein</fullName>
    </submittedName>
</protein>
<evidence type="ECO:0000313" key="2">
    <source>
        <dbReference type="EMBL" id="CAD2166671.1"/>
    </source>
</evidence>
<evidence type="ECO:0000256" key="1">
    <source>
        <dbReference type="SAM" id="SignalP"/>
    </source>
</evidence>
<organism evidence="2 3">
    <name type="scientific">Meloidogyne enterolobii</name>
    <name type="common">Root-knot nematode worm</name>
    <name type="synonym">Meloidogyne mayaguensis</name>
    <dbReference type="NCBI Taxonomy" id="390850"/>
    <lineage>
        <taxon>Eukaryota</taxon>
        <taxon>Metazoa</taxon>
        <taxon>Ecdysozoa</taxon>
        <taxon>Nematoda</taxon>
        <taxon>Chromadorea</taxon>
        <taxon>Rhabditida</taxon>
        <taxon>Tylenchina</taxon>
        <taxon>Tylenchomorpha</taxon>
        <taxon>Tylenchoidea</taxon>
        <taxon>Meloidogynidae</taxon>
        <taxon>Meloidogyninae</taxon>
        <taxon>Meloidogyne</taxon>
    </lineage>
</organism>
<feature type="signal peptide" evidence="1">
    <location>
        <begin position="1"/>
        <end position="18"/>
    </location>
</feature>